<dbReference type="EMBL" id="CAJVQB010007884">
    <property type="protein sequence ID" value="CAG8710719.1"/>
    <property type="molecule type" value="Genomic_DNA"/>
</dbReference>
<keyword evidence="2" id="KW-1185">Reference proteome</keyword>
<evidence type="ECO:0000313" key="2">
    <source>
        <dbReference type="Proteomes" id="UP000789901"/>
    </source>
</evidence>
<gene>
    <name evidence="1" type="ORF">GMARGA_LOCUS12729</name>
</gene>
<accession>A0ABN7UZY9</accession>
<reference evidence="1 2" key="1">
    <citation type="submission" date="2021-06" db="EMBL/GenBank/DDBJ databases">
        <authorList>
            <person name="Kallberg Y."/>
            <person name="Tangrot J."/>
            <person name="Rosling A."/>
        </authorList>
    </citation>
    <scope>NUCLEOTIDE SEQUENCE [LARGE SCALE GENOMIC DNA]</scope>
    <source>
        <strain evidence="1 2">120-4 pot B 10/14</strain>
    </source>
</reference>
<evidence type="ECO:0000313" key="1">
    <source>
        <dbReference type="EMBL" id="CAG8710719.1"/>
    </source>
</evidence>
<comment type="caution">
    <text evidence="1">The sequence shown here is derived from an EMBL/GenBank/DDBJ whole genome shotgun (WGS) entry which is preliminary data.</text>
</comment>
<sequence>MTSANKEKIAQEISVQNEIEKESGVAESLKKYEHRPGQAEKFLNDVGSCDEDDIKTAYNYLVFFNCLDKGKFNKYMNNWVLVYNQEVIEYGQEYTKEEQ</sequence>
<dbReference type="Proteomes" id="UP000789901">
    <property type="component" value="Unassembled WGS sequence"/>
</dbReference>
<name>A0ABN7UZY9_GIGMA</name>
<proteinExistence type="predicted"/>
<organism evidence="1 2">
    <name type="scientific">Gigaspora margarita</name>
    <dbReference type="NCBI Taxonomy" id="4874"/>
    <lineage>
        <taxon>Eukaryota</taxon>
        <taxon>Fungi</taxon>
        <taxon>Fungi incertae sedis</taxon>
        <taxon>Mucoromycota</taxon>
        <taxon>Glomeromycotina</taxon>
        <taxon>Glomeromycetes</taxon>
        <taxon>Diversisporales</taxon>
        <taxon>Gigasporaceae</taxon>
        <taxon>Gigaspora</taxon>
    </lineage>
</organism>
<protein>
    <submittedName>
        <fullName evidence="1">4435_t:CDS:1</fullName>
    </submittedName>
</protein>